<dbReference type="SMART" id="SM00225">
    <property type="entry name" value="BTB"/>
    <property type="match status" value="1"/>
</dbReference>
<proteinExistence type="predicted"/>
<dbReference type="AlphaFoldDB" id="A0A4U5MCP8"/>
<dbReference type="Proteomes" id="UP000298663">
    <property type="component" value="Unassembled WGS sequence"/>
</dbReference>
<sequence length="196" mass="22657">MNNRPFQTLSRCERSCQTPVISRILLYFQDDPKQSLFPNRVNADILHESYDNDGTAPKPKMSAFLIAHSPYFEAMFNSDTFVEGKTKACKLSEVNYKPFHTLLYRFYGLPLDYGWLDFHNELKAVLGLAHLFQLDIAILEIEEYLLTVNSNEASKWFSDADTFQLTRVTTKIIDNMPLEELKALYKVSKTRKTAPD</sequence>
<comment type="caution">
    <text evidence="2">The sequence shown here is derived from an EMBL/GenBank/DDBJ whole genome shotgun (WGS) entry which is preliminary data.</text>
</comment>
<dbReference type="InterPro" id="IPR011333">
    <property type="entry name" value="SKP1/BTB/POZ_sf"/>
</dbReference>
<dbReference type="PANTHER" id="PTHR22744">
    <property type="entry name" value="HELIX LOOP HELIX PROTEIN 21-RELATED"/>
    <property type="match status" value="1"/>
</dbReference>
<dbReference type="SUPFAM" id="SSF54695">
    <property type="entry name" value="POZ domain"/>
    <property type="match status" value="1"/>
</dbReference>
<organism evidence="2 3">
    <name type="scientific">Steinernema carpocapsae</name>
    <name type="common">Entomopathogenic nematode</name>
    <dbReference type="NCBI Taxonomy" id="34508"/>
    <lineage>
        <taxon>Eukaryota</taxon>
        <taxon>Metazoa</taxon>
        <taxon>Ecdysozoa</taxon>
        <taxon>Nematoda</taxon>
        <taxon>Chromadorea</taxon>
        <taxon>Rhabditida</taxon>
        <taxon>Tylenchina</taxon>
        <taxon>Panagrolaimomorpha</taxon>
        <taxon>Strongyloidoidea</taxon>
        <taxon>Steinernematidae</taxon>
        <taxon>Steinernema</taxon>
    </lineage>
</organism>
<dbReference type="Pfam" id="PF00651">
    <property type="entry name" value="BTB"/>
    <property type="match status" value="1"/>
</dbReference>
<accession>A0A4U5MCP8</accession>
<dbReference type="Gene3D" id="3.30.710.10">
    <property type="entry name" value="Potassium Channel Kv1.1, Chain A"/>
    <property type="match status" value="1"/>
</dbReference>
<evidence type="ECO:0000313" key="2">
    <source>
        <dbReference type="EMBL" id="TKR66874.1"/>
    </source>
</evidence>
<name>A0A4U5MCP8_STECR</name>
<keyword evidence="3" id="KW-1185">Reference proteome</keyword>
<dbReference type="InterPro" id="IPR000210">
    <property type="entry name" value="BTB/POZ_dom"/>
</dbReference>
<reference evidence="2 3" key="2">
    <citation type="journal article" date="2019" name="G3 (Bethesda)">
        <title>Hybrid Assembly of the Genome of the Entomopathogenic Nematode Steinernema carpocapsae Identifies the X-Chromosome.</title>
        <authorList>
            <person name="Serra L."/>
            <person name="Macchietto M."/>
            <person name="Macias-Munoz A."/>
            <person name="McGill C.J."/>
            <person name="Rodriguez I.M."/>
            <person name="Rodriguez B."/>
            <person name="Murad R."/>
            <person name="Mortazavi A."/>
        </authorList>
    </citation>
    <scope>NUCLEOTIDE SEQUENCE [LARGE SCALE GENOMIC DNA]</scope>
    <source>
        <strain evidence="2 3">ALL</strain>
    </source>
</reference>
<gene>
    <name evidence="2" type="ORF">L596_023106</name>
</gene>
<protein>
    <recommendedName>
        <fullName evidence="1">BTB domain-containing protein</fullName>
    </recommendedName>
</protein>
<dbReference type="EMBL" id="AZBU02000008">
    <property type="protein sequence ID" value="TKR66874.1"/>
    <property type="molecule type" value="Genomic_DNA"/>
</dbReference>
<feature type="domain" description="BTB" evidence="1">
    <location>
        <begin position="22"/>
        <end position="149"/>
    </location>
</feature>
<dbReference type="OrthoDB" id="6057802at2759"/>
<evidence type="ECO:0000313" key="3">
    <source>
        <dbReference type="Proteomes" id="UP000298663"/>
    </source>
</evidence>
<reference evidence="2 3" key="1">
    <citation type="journal article" date="2015" name="Genome Biol.">
        <title>Comparative genomics of Steinernema reveals deeply conserved gene regulatory networks.</title>
        <authorList>
            <person name="Dillman A.R."/>
            <person name="Macchietto M."/>
            <person name="Porter C.F."/>
            <person name="Rogers A."/>
            <person name="Williams B."/>
            <person name="Antoshechkin I."/>
            <person name="Lee M.M."/>
            <person name="Goodwin Z."/>
            <person name="Lu X."/>
            <person name="Lewis E.E."/>
            <person name="Goodrich-Blair H."/>
            <person name="Stock S.P."/>
            <person name="Adams B.J."/>
            <person name="Sternberg P.W."/>
            <person name="Mortazavi A."/>
        </authorList>
    </citation>
    <scope>NUCLEOTIDE SEQUENCE [LARGE SCALE GENOMIC DNA]</scope>
    <source>
        <strain evidence="2 3">ALL</strain>
    </source>
</reference>
<dbReference type="PANTHER" id="PTHR22744:SF14">
    <property type="entry name" value="BTB DOMAIN-CONTAINING PROTEIN-RELATED"/>
    <property type="match status" value="1"/>
</dbReference>
<dbReference type="CDD" id="cd18186">
    <property type="entry name" value="BTB_POZ_ZBTB_KLHL-like"/>
    <property type="match status" value="1"/>
</dbReference>
<evidence type="ECO:0000259" key="1">
    <source>
        <dbReference type="SMART" id="SM00225"/>
    </source>
</evidence>